<organism evidence="1 2">
    <name type="scientific">Zooshikella ganghwensis</name>
    <dbReference type="NCBI Taxonomy" id="202772"/>
    <lineage>
        <taxon>Bacteria</taxon>
        <taxon>Pseudomonadati</taxon>
        <taxon>Pseudomonadota</taxon>
        <taxon>Gammaproteobacteria</taxon>
        <taxon>Oceanospirillales</taxon>
        <taxon>Zooshikellaceae</taxon>
        <taxon>Zooshikella</taxon>
    </lineage>
</organism>
<protein>
    <submittedName>
        <fullName evidence="1">Uncharacterized protein</fullName>
    </submittedName>
</protein>
<keyword evidence="2" id="KW-1185">Reference proteome</keyword>
<reference evidence="1 2" key="1">
    <citation type="submission" date="2017-04" db="EMBL/GenBank/DDBJ databases">
        <title>Draft genome sequence of Zooshikella ganghwensis VG4 isolated from Red Sea sediments.</title>
        <authorList>
            <person name="Rehman Z."/>
            <person name="Alam I."/>
            <person name="Kamau A."/>
            <person name="Bajic V."/>
            <person name="Leiknes T."/>
        </authorList>
    </citation>
    <scope>NUCLEOTIDE SEQUENCE [LARGE SCALE GENOMIC DNA]</scope>
    <source>
        <strain evidence="1 2">VG4</strain>
    </source>
</reference>
<dbReference type="EMBL" id="NDXW01000001">
    <property type="protein sequence ID" value="RDH44804.1"/>
    <property type="molecule type" value="Genomic_DNA"/>
</dbReference>
<dbReference type="Proteomes" id="UP000257039">
    <property type="component" value="Unassembled WGS sequence"/>
</dbReference>
<evidence type="ECO:0000313" key="1">
    <source>
        <dbReference type="EMBL" id="RDH44804.1"/>
    </source>
</evidence>
<proteinExistence type="predicted"/>
<dbReference type="AlphaFoldDB" id="A0A4P9VR00"/>
<dbReference type="RefSeq" id="WP_094787879.1">
    <property type="nucleotide sequence ID" value="NZ_NDXW01000001.1"/>
</dbReference>
<name>A0A4P9VR00_9GAMM</name>
<sequence length="85" mass="9568">MRCINGDSRVELTTDNKQGGMRFGLTADGLSMAFWLIFTFPNVRPLEQCVVFNLLAKGIVFLTPQQIKPNDNHSQLQYFFSSGVP</sequence>
<gene>
    <name evidence="1" type="ORF">B9G39_15935</name>
</gene>
<accession>A0A4P9VR00</accession>
<evidence type="ECO:0000313" key="2">
    <source>
        <dbReference type="Proteomes" id="UP000257039"/>
    </source>
</evidence>
<comment type="caution">
    <text evidence="1">The sequence shown here is derived from an EMBL/GenBank/DDBJ whole genome shotgun (WGS) entry which is preliminary data.</text>
</comment>